<name>A0A6N2ZWC0_9CLOT</name>
<organism evidence="2">
    <name type="scientific">Clostridium paraputrificum</name>
    <dbReference type="NCBI Taxonomy" id="29363"/>
    <lineage>
        <taxon>Bacteria</taxon>
        <taxon>Bacillati</taxon>
        <taxon>Bacillota</taxon>
        <taxon>Clostridia</taxon>
        <taxon>Eubacteriales</taxon>
        <taxon>Clostridiaceae</taxon>
        <taxon>Clostridium</taxon>
    </lineage>
</organism>
<proteinExistence type="predicted"/>
<keyword evidence="1" id="KW-1133">Transmembrane helix</keyword>
<evidence type="ECO:0000256" key="1">
    <source>
        <dbReference type="SAM" id="Phobius"/>
    </source>
</evidence>
<keyword evidence="1" id="KW-0812">Transmembrane</keyword>
<reference evidence="2" key="1">
    <citation type="submission" date="2019-11" db="EMBL/GenBank/DDBJ databases">
        <authorList>
            <person name="Feng L."/>
        </authorList>
    </citation>
    <scope>NUCLEOTIDE SEQUENCE</scope>
    <source>
        <strain evidence="2">CParaputrificumLFYP93</strain>
    </source>
</reference>
<evidence type="ECO:0008006" key="3">
    <source>
        <dbReference type="Google" id="ProtNLM"/>
    </source>
</evidence>
<sequence length="430" mass="50254">MMFKKKSLVFFLSIMLFTIFSVRTIKADTENKYFLIIFDSYKEFTVNDNLLNKLVRVMLTSGSDLKIKRWDEYTNDDVANASGIVVLAIEDELNNKVNSIKENNSNVVTFNKSNFNMIHSGNELILKRYIEREFNIDNSKKGTYLVLKNVYPYDNLEDLVKKVEYLKERGVNFIIDAMPVFNNQNFDSMKRYTEALRFCAANGGTIFISSPLIYQSKYINENELINKMTLAYEGFVNYWVYPMGLTVPNEWIYSYDKENFINRSNTIFLWNNRDIGNLNIRSHNIKGIKNVLVEEEWKKLNKEYYHGVALSIDGNTENDLFQKTVEEMLSSGIVFSNPAKRMDMEISFGNYKTEGNYKGTFLNGKSVCTERFICNKEYSKAFINEEIEKKDKVSLSAFNKGIFAITLIAICIFIIFFFNSRRIDKKKYFK</sequence>
<dbReference type="RefSeq" id="WP_156559310.1">
    <property type="nucleotide sequence ID" value="NZ_CACRTV010000025.1"/>
</dbReference>
<dbReference type="AlphaFoldDB" id="A0A6N2ZWC0"/>
<feature type="transmembrane region" description="Helical" evidence="1">
    <location>
        <begin position="401"/>
        <end position="420"/>
    </location>
</feature>
<keyword evidence="1" id="KW-0472">Membrane</keyword>
<evidence type="ECO:0000313" key="2">
    <source>
        <dbReference type="EMBL" id="VYT82993.1"/>
    </source>
</evidence>
<gene>
    <name evidence="2" type="ORF">CPLFYP93_00703</name>
</gene>
<dbReference type="EMBL" id="CACRTV010000025">
    <property type="protein sequence ID" value="VYT82993.1"/>
    <property type="molecule type" value="Genomic_DNA"/>
</dbReference>
<protein>
    <recommendedName>
        <fullName evidence="3">DUF2334 domain-containing protein</fullName>
    </recommendedName>
</protein>
<accession>A0A6N2ZWC0</accession>